<sequence>MMGPGLRALRAATDVIVTLVVAQHLGVEGDSLMFAADRLNVTRIKVHETYILTFTNNGIQRLSR</sequence>
<keyword evidence="2" id="KW-1185">Reference proteome</keyword>
<protein>
    <submittedName>
        <fullName evidence="1">Uncharacterized protein</fullName>
    </submittedName>
</protein>
<organism evidence="1 2">
    <name type="scientific">Pseudolysinimonas kribbensis</name>
    <dbReference type="NCBI Taxonomy" id="433641"/>
    <lineage>
        <taxon>Bacteria</taxon>
        <taxon>Bacillati</taxon>
        <taxon>Actinomycetota</taxon>
        <taxon>Actinomycetes</taxon>
        <taxon>Micrococcales</taxon>
        <taxon>Microbacteriaceae</taxon>
        <taxon>Pseudolysinimonas</taxon>
    </lineage>
</organism>
<gene>
    <name evidence="1" type="ORF">GCM10025881_03010</name>
</gene>
<evidence type="ECO:0000313" key="2">
    <source>
        <dbReference type="Proteomes" id="UP001157034"/>
    </source>
</evidence>
<name>A0ABQ6JYS4_9MICO</name>
<proteinExistence type="predicted"/>
<reference evidence="2" key="1">
    <citation type="journal article" date="2019" name="Int. J. Syst. Evol. Microbiol.">
        <title>The Global Catalogue of Microorganisms (GCM) 10K type strain sequencing project: providing services to taxonomists for standard genome sequencing and annotation.</title>
        <authorList>
            <consortium name="The Broad Institute Genomics Platform"/>
            <consortium name="The Broad Institute Genome Sequencing Center for Infectious Disease"/>
            <person name="Wu L."/>
            <person name="Ma J."/>
        </authorList>
    </citation>
    <scope>NUCLEOTIDE SEQUENCE [LARGE SCALE GENOMIC DNA]</scope>
    <source>
        <strain evidence="2">NBRC 108894</strain>
    </source>
</reference>
<comment type="caution">
    <text evidence="1">The sequence shown here is derived from an EMBL/GenBank/DDBJ whole genome shotgun (WGS) entry which is preliminary data.</text>
</comment>
<accession>A0ABQ6JYS4</accession>
<dbReference type="RefSeq" id="WP_284252303.1">
    <property type="nucleotide sequence ID" value="NZ_BAAAQO010000006.1"/>
</dbReference>
<dbReference type="Proteomes" id="UP001157034">
    <property type="component" value="Unassembled WGS sequence"/>
</dbReference>
<dbReference type="EMBL" id="BSVB01000001">
    <property type="protein sequence ID" value="GMA93477.1"/>
    <property type="molecule type" value="Genomic_DNA"/>
</dbReference>
<evidence type="ECO:0000313" key="1">
    <source>
        <dbReference type="EMBL" id="GMA93477.1"/>
    </source>
</evidence>